<dbReference type="EMBL" id="BMAU01021347">
    <property type="protein sequence ID" value="GFY17978.1"/>
    <property type="molecule type" value="Genomic_DNA"/>
</dbReference>
<dbReference type="AlphaFoldDB" id="A0A8X6VQL5"/>
<gene>
    <name evidence="1" type="ORF">TNCV_3384711</name>
</gene>
<organism evidence="1 2">
    <name type="scientific">Trichonephila clavipes</name>
    <name type="common">Golden silk orbweaver</name>
    <name type="synonym">Nephila clavipes</name>
    <dbReference type="NCBI Taxonomy" id="2585209"/>
    <lineage>
        <taxon>Eukaryota</taxon>
        <taxon>Metazoa</taxon>
        <taxon>Ecdysozoa</taxon>
        <taxon>Arthropoda</taxon>
        <taxon>Chelicerata</taxon>
        <taxon>Arachnida</taxon>
        <taxon>Araneae</taxon>
        <taxon>Araneomorphae</taxon>
        <taxon>Entelegynae</taxon>
        <taxon>Araneoidea</taxon>
        <taxon>Nephilidae</taxon>
        <taxon>Trichonephila</taxon>
    </lineage>
</organism>
<reference evidence="1" key="1">
    <citation type="submission" date="2020-08" db="EMBL/GenBank/DDBJ databases">
        <title>Multicomponent nature underlies the extraordinary mechanical properties of spider dragline silk.</title>
        <authorList>
            <person name="Kono N."/>
            <person name="Nakamura H."/>
            <person name="Mori M."/>
            <person name="Yoshida Y."/>
            <person name="Ohtoshi R."/>
            <person name="Malay A.D."/>
            <person name="Moran D.A.P."/>
            <person name="Tomita M."/>
            <person name="Numata K."/>
            <person name="Arakawa K."/>
        </authorList>
    </citation>
    <scope>NUCLEOTIDE SEQUENCE</scope>
</reference>
<evidence type="ECO:0000313" key="1">
    <source>
        <dbReference type="EMBL" id="GFY17978.1"/>
    </source>
</evidence>
<keyword evidence="2" id="KW-1185">Reference proteome</keyword>
<name>A0A8X6VQL5_TRICX</name>
<proteinExistence type="predicted"/>
<protein>
    <submittedName>
        <fullName evidence="1">Uncharacterized protein</fullName>
    </submittedName>
</protein>
<comment type="caution">
    <text evidence="1">The sequence shown here is derived from an EMBL/GenBank/DDBJ whole genome shotgun (WGS) entry which is preliminary data.</text>
</comment>
<evidence type="ECO:0000313" key="2">
    <source>
        <dbReference type="Proteomes" id="UP000887159"/>
    </source>
</evidence>
<dbReference type="Proteomes" id="UP000887159">
    <property type="component" value="Unassembled WGS sequence"/>
</dbReference>
<accession>A0A8X6VQL5</accession>
<sequence length="75" mass="8792">MGQRGGRSFKKENFNDIDRYITYTPGSAETGRRKVDSKDDRTLRWLCRFQVSILQDSKRSKCISIVCEERAALFR</sequence>